<keyword evidence="3" id="KW-1185">Reference proteome</keyword>
<dbReference type="EMBL" id="JACCBA010000001">
    <property type="protein sequence ID" value="NYD51723.1"/>
    <property type="molecule type" value="Genomic_DNA"/>
</dbReference>
<proteinExistence type="predicted"/>
<dbReference type="Proteomes" id="UP000529783">
    <property type="component" value="Unassembled WGS sequence"/>
</dbReference>
<evidence type="ECO:0000256" key="1">
    <source>
        <dbReference type="SAM" id="MobiDB-lite"/>
    </source>
</evidence>
<comment type="caution">
    <text evidence="2">The sequence shown here is derived from an EMBL/GenBank/DDBJ whole genome shotgun (WGS) entry which is preliminary data.</text>
</comment>
<evidence type="ECO:0000313" key="3">
    <source>
        <dbReference type="Proteomes" id="UP000529783"/>
    </source>
</evidence>
<feature type="region of interest" description="Disordered" evidence="1">
    <location>
        <begin position="65"/>
        <end position="87"/>
    </location>
</feature>
<dbReference type="AlphaFoldDB" id="A0A7Y9EPT7"/>
<organism evidence="2 3">
    <name type="scientific">Actinomadura luteofluorescens</name>
    <dbReference type="NCBI Taxonomy" id="46163"/>
    <lineage>
        <taxon>Bacteria</taxon>
        <taxon>Bacillati</taxon>
        <taxon>Actinomycetota</taxon>
        <taxon>Actinomycetes</taxon>
        <taxon>Streptosporangiales</taxon>
        <taxon>Thermomonosporaceae</taxon>
        <taxon>Actinomadura</taxon>
    </lineage>
</organism>
<reference evidence="2 3" key="1">
    <citation type="submission" date="2020-07" db="EMBL/GenBank/DDBJ databases">
        <title>Sequencing the genomes of 1000 actinobacteria strains.</title>
        <authorList>
            <person name="Klenk H.-P."/>
        </authorList>
    </citation>
    <scope>NUCLEOTIDE SEQUENCE [LARGE SCALE GENOMIC DNA]</scope>
    <source>
        <strain evidence="2 3">DSM 40398</strain>
    </source>
</reference>
<gene>
    <name evidence="2" type="ORF">BJY14_007706</name>
</gene>
<name>A0A7Y9EPT7_9ACTN</name>
<protein>
    <submittedName>
        <fullName evidence="2">Uncharacterized protein</fullName>
    </submittedName>
</protein>
<evidence type="ECO:0000313" key="2">
    <source>
        <dbReference type="EMBL" id="NYD51723.1"/>
    </source>
</evidence>
<sequence length="102" mass="10614">MVSDVDPHHVDADVDTSCTAGNSSGMLIDCLFVERVNLRGVSAHPHCGHVRGHPVKLGSGAPCQMNNRALPGERAGDSSTDRSSASVDNGVLSFEQLAALGF</sequence>
<accession>A0A7Y9EPT7</accession>